<dbReference type="InterPro" id="IPR006059">
    <property type="entry name" value="SBP"/>
</dbReference>
<dbReference type="InterPro" id="IPR019546">
    <property type="entry name" value="TAT_signal_bac_arc"/>
</dbReference>
<dbReference type="RefSeq" id="WP_133108536.1">
    <property type="nucleotide sequence ID" value="NZ_SMNA01000007.1"/>
</dbReference>
<keyword evidence="2" id="KW-1185">Reference proteome</keyword>
<proteinExistence type="predicted"/>
<sequence>MREMSRRNLLKFAAAAGLAGTTAACSGVGGGSGGGGGGGGTDGGGSATLRYAWWGNNVRQENYTNALNAFMDDHPEITIETEFAEYTAFQERMTTQMAAQNVPDLFWVPSAQVMTYYANGLFHDLEGVSTLDLDDYSEADIDGLRLDGVHNTMALGIFVPVLRYNETMAQADGVGLPEGEAWTWDGFTEFAIDYAANNPNGNWAVNYGPDHDLTLEAWLRQRGELLWTEDGRIGFTADGIASWLDFWENLRVNGAAPSISEQDGVGADWALIGERVLSYFGNSNHIIDDAQFFPEATFKLRNMPVAADATPGHPYLYTPRLAVYGEIDEGSLEAAGTLLNYSVNNTETLRITGLTMGAPVNPRVAQEVTEFASPDEQQMLDAVAHDRALERNPRYEAPAGSSTWRTILTRVSEQVALEQSTTIDAATAMIDELQAAIDRAA</sequence>
<evidence type="ECO:0000313" key="1">
    <source>
        <dbReference type="EMBL" id="TDE91502.1"/>
    </source>
</evidence>
<dbReference type="PROSITE" id="PS51318">
    <property type="entry name" value="TAT"/>
    <property type="match status" value="1"/>
</dbReference>
<dbReference type="SUPFAM" id="SSF53850">
    <property type="entry name" value="Periplasmic binding protein-like II"/>
    <property type="match status" value="1"/>
</dbReference>
<protein>
    <submittedName>
        <fullName evidence="1">Extracellular solute-binding protein</fullName>
    </submittedName>
</protein>
<dbReference type="Proteomes" id="UP000504882">
    <property type="component" value="Unassembled WGS sequence"/>
</dbReference>
<dbReference type="PANTHER" id="PTHR43649:SF30">
    <property type="entry name" value="ABC TRANSPORTER SUBSTRATE-BINDING PROTEIN"/>
    <property type="match status" value="1"/>
</dbReference>
<accession>A0ABY2E0N7</accession>
<dbReference type="Pfam" id="PF10518">
    <property type="entry name" value="TAT_signal"/>
    <property type="match status" value="1"/>
</dbReference>
<dbReference type="PROSITE" id="PS51257">
    <property type="entry name" value="PROKAR_LIPOPROTEIN"/>
    <property type="match status" value="1"/>
</dbReference>
<dbReference type="InterPro" id="IPR006311">
    <property type="entry name" value="TAT_signal"/>
</dbReference>
<dbReference type="Gene3D" id="3.40.190.10">
    <property type="entry name" value="Periplasmic binding protein-like II"/>
    <property type="match status" value="2"/>
</dbReference>
<name>A0ABY2E0N7_9MICO</name>
<dbReference type="EMBL" id="SMNA01000007">
    <property type="protein sequence ID" value="TDE91502.1"/>
    <property type="molecule type" value="Genomic_DNA"/>
</dbReference>
<reference evidence="1 2" key="1">
    <citation type="submission" date="2019-03" db="EMBL/GenBank/DDBJ databases">
        <title>Genomic features of bacteria from cold environments.</title>
        <authorList>
            <person name="Shen L."/>
        </authorList>
    </citation>
    <scope>NUCLEOTIDE SEQUENCE [LARGE SCALE GENOMIC DNA]</scope>
    <source>
        <strain evidence="2">T3246-1</strain>
    </source>
</reference>
<dbReference type="Pfam" id="PF13416">
    <property type="entry name" value="SBP_bac_8"/>
    <property type="match status" value="1"/>
</dbReference>
<organism evidence="1 2">
    <name type="scientific">Occultella glacieicola</name>
    <dbReference type="NCBI Taxonomy" id="2518684"/>
    <lineage>
        <taxon>Bacteria</taxon>
        <taxon>Bacillati</taxon>
        <taxon>Actinomycetota</taxon>
        <taxon>Actinomycetes</taxon>
        <taxon>Micrococcales</taxon>
        <taxon>Ruaniaceae</taxon>
        <taxon>Occultella</taxon>
    </lineage>
</organism>
<comment type="caution">
    <text evidence="1">The sequence shown here is derived from an EMBL/GenBank/DDBJ whole genome shotgun (WGS) entry which is preliminary data.</text>
</comment>
<gene>
    <name evidence="1" type="ORF">EXU48_15195</name>
</gene>
<dbReference type="PANTHER" id="PTHR43649">
    <property type="entry name" value="ARABINOSE-BINDING PROTEIN-RELATED"/>
    <property type="match status" value="1"/>
</dbReference>
<dbReference type="InterPro" id="IPR050490">
    <property type="entry name" value="Bact_solute-bd_prot1"/>
</dbReference>
<evidence type="ECO:0000313" key="2">
    <source>
        <dbReference type="Proteomes" id="UP000504882"/>
    </source>
</evidence>